<gene>
    <name evidence="3" type="ORF">D0T92_02150</name>
</gene>
<dbReference type="InterPro" id="IPR001646">
    <property type="entry name" value="5peptide_repeat"/>
</dbReference>
<dbReference type="Proteomes" id="UP000325713">
    <property type="component" value="Chromosome"/>
</dbReference>
<dbReference type="AlphaFoldDB" id="A0A5J6PX76"/>
<accession>A0A5J6PX76</accession>
<dbReference type="RefSeq" id="WP_151049778.1">
    <property type="nucleotide sequence ID" value="NZ_CP031700.1"/>
</dbReference>
<name>A0A5J6PX76_9NEIS</name>
<organism evidence="3 4">
    <name type="scientific">Neisseria zalophi</name>
    <dbReference type="NCBI Taxonomy" id="640030"/>
    <lineage>
        <taxon>Bacteria</taxon>
        <taxon>Pseudomonadati</taxon>
        <taxon>Pseudomonadota</taxon>
        <taxon>Betaproteobacteria</taxon>
        <taxon>Neisseriales</taxon>
        <taxon>Neisseriaceae</taxon>
        <taxon>Neisseria</taxon>
    </lineage>
</organism>
<dbReference type="EMBL" id="CP031700">
    <property type="protein sequence ID" value="QEY25457.1"/>
    <property type="molecule type" value="Genomic_DNA"/>
</dbReference>
<reference evidence="3 4" key="1">
    <citation type="submission" date="2018-08" db="EMBL/GenBank/DDBJ databases">
        <title>Neisseria zalophi ATCC BAA-2455 complete genome.</title>
        <authorList>
            <person name="Veseli I.A."/>
            <person name="Buttler R."/>
            <person name="Mascarenhas dos Santos A.C."/>
            <person name="Pombert J.-F."/>
        </authorList>
    </citation>
    <scope>NUCLEOTIDE SEQUENCE [LARGE SCALE GENOMIC DNA]</scope>
    <source>
        <strain evidence="3 4">ATCC BAA-2455</strain>
    </source>
</reference>
<keyword evidence="2" id="KW-0812">Transmembrane</keyword>
<evidence type="ECO:0000256" key="2">
    <source>
        <dbReference type="SAM" id="Phobius"/>
    </source>
</evidence>
<keyword evidence="2" id="KW-1133">Transmembrane helix</keyword>
<evidence type="ECO:0000313" key="4">
    <source>
        <dbReference type="Proteomes" id="UP000325713"/>
    </source>
</evidence>
<dbReference type="SUPFAM" id="SSF141571">
    <property type="entry name" value="Pentapeptide repeat-like"/>
    <property type="match status" value="2"/>
</dbReference>
<dbReference type="KEGG" id="nzl:D0T92_02150"/>
<keyword evidence="2" id="KW-0472">Membrane</keyword>
<dbReference type="OrthoDB" id="7531606at2"/>
<dbReference type="PANTHER" id="PTHR47485">
    <property type="entry name" value="THYLAKOID LUMENAL 17.4 KDA PROTEIN, CHLOROPLASTIC"/>
    <property type="match status" value="1"/>
</dbReference>
<proteinExistence type="predicted"/>
<keyword evidence="4" id="KW-1185">Reference proteome</keyword>
<feature type="transmembrane region" description="Helical" evidence="2">
    <location>
        <begin position="12"/>
        <end position="34"/>
    </location>
</feature>
<dbReference type="PANTHER" id="PTHR47485:SF1">
    <property type="entry name" value="THYLAKOID LUMENAL 17.4 KDA PROTEIN, CHLOROPLASTIC"/>
    <property type="match status" value="1"/>
</dbReference>
<evidence type="ECO:0000256" key="1">
    <source>
        <dbReference type="ARBA" id="ARBA00022737"/>
    </source>
</evidence>
<sequence length="586" mass="66090">MSKQSDQPKHGLRILLIILAALFSGAVLWCVLQFLSARIGNNFWSELIEKNGFWTLLALIISSPVAFFIWLFRDQNTIKQLESQRKDVNLKEFHKIAEWVSGLHLVEDKITKKTKESPRKLINKTVSLETENIQEYGQAGNQRHLPSHSREDGAVGLQVAAVYMLKPFFCGEHGDGFRRPALNLLTAAWLALFKQVEGKENQDEELEHVRNSPLAIALTEVLLAEGGKHLRCHKEVFSNLYLSYINLHLLGLSKEVLELFKETDCTGIQLQGAKLQRVELQEIKLTKANLQGANLQGANLTEANLYKVNLQDANLEGAELQEVNLQESNLYKADLLGANLQGANLTEANLEEAELFGATLQKATLSKTKLQKSNLEETDLQNANLSQAKLEKAYLRSAHLQKASLLLANLQEADLQEADLEEADLRFANLQEANLQEANFKGVKLGKTNLKGANLQDIKALELEISKLNDITWTGALLMQQTVENIENKTTLTNIDWIIIPESLKEILDCHSTKKVEFQFKKISSDESVQHILGFKSELPIEKKEIRIKLLAHLQELNSNWTIKIITIQKLNPDWTIETTIINDSF</sequence>
<feature type="transmembrane region" description="Helical" evidence="2">
    <location>
        <begin position="54"/>
        <end position="72"/>
    </location>
</feature>
<evidence type="ECO:0000313" key="3">
    <source>
        <dbReference type="EMBL" id="QEY25457.1"/>
    </source>
</evidence>
<keyword evidence="1" id="KW-0677">Repeat</keyword>
<dbReference type="Pfam" id="PF00805">
    <property type="entry name" value="Pentapeptide"/>
    <property type="match status" value="3"/>
</dbReference>
<protein>
    <submittedName>
        <fullName evidence="3">Pentapeptide repeat-containing protein</fullName>
    </submittedName>
</protein>
<dbReference type="Gene3D" id="2.160.20.80">
    <property type="entry name" value="E3 ubiquitin-protein ligase SopA"/>
    <property type="match status" value="2"/>
</dbReference>